<protein>
    <recommendedName>
        <fullName evidence="3">Encoded protein</fullName>
    </recommendedName>
</protein>
<evidence type="ECO:0000313" key="2">
    <source>
        <dbReference type="Proteomes" id="UP000815325"/>
    </source>
</evidence>
<keyword evidence="2" id="KW-1185">Reference proteome</keyword>
<organism evidence="1 2">
    <name type="scientific">Dunaliella salina</name>
    <name type="common">Green alga</name>
    <name type="synonym">Protococcus salinus</name>
    <dbReference type="NCBI Taxonomy" id="3046"/>
    <lineage>
        <taxon>Eukaryota</taxon>
        <taxon>Viridiplantae</taxon>
        <taxon>Chlorophyta</taxon>
        <taxon>core chlorophytes</taxon>
        <taxon>Chlorophyceae</taxon>
        <taxon>CS clade</taxon>
        <taxon>Chlamydomonadales</taxon>
        <taxon>Dunaliellaceae</taxon>
        <taxon>Dunaliella</taxon>
    </lineage>
</organism>
<gene>
    <name evidence="1" type="ORF">DUNSADRAFT_3992</name>
</gene>
<reference evidence="1" key="1">
    <citation type="submission" date="2017-08" db="EMBL/GenBank/DDBJ databases">
        <authorList>
            <person name="Polle J.E."/>
            <person name="Barry K."/>
            <person name="Cushman J."/>
            <person name="Schmutz J."/>
            <person name="Tran D."/>
            <person name="Hathwaick L.T."/>
            <person name="Yim W.C."/>
            <person name="Jenkins J."/>
            <person name="Mckie-Krisberg Z.M."/>
            <person name="Prochnik S."/>
            <person name="Lindquist E."/>
            <person name="Dockter R.B."/>
            <person name="Adam C."/>
            <person name="Molina H."/>
            <person name="Bunkerborg J."/>
            <person name="Jin E."/>
            <person name="Buchheim M."/>
            <person name="Magnuson J."/>
        </authorList>
    </citation>
    <scope>NUCLEOTIDE SEQUENCE</scope>
    <source>
        <strain evidence="1">CCAP 19/18</strain>
    </source>
</reference>
<evidence type="ECO:0000313" key="1">
    <source>
        <dbReference type="EMBL" id="KAF5837737.1"/>
    </source>
</evidence>
<dbReference type="EMBL" id="MU069605">
    <property type="protein sequence ID" value="KAF5837737.1"/>
    <property type="molecule type" value="Genomic_DNA"/>
</dbReference>
<evidence type="ECO:0008006" key="3">
    <source>
        <dbReference type="Google" id="ProtNLM"/>
    </source>
</evidence>
<comment type="caution">
    <text evidence="1">The sequence shown here is derived from an EMBL/GenBank/DDBJ whole genome shotgun (WGS) entry which is preliminary data.</text>
</comment>
<accession>A0ABQ7GT03</accession>
<proteinExistence type="predicted"/>
<dbReference type="Proteomes" id="UP000815325">
    <property type="component" value="Unassembled WGS sequence"/>
</dbReference>
<sequence length="138" mass="15354">MIKIATSLNFQEQRQLGTRIFNMAYILLKDGERKGKDLLASDGRSLVEALRVELIDGLTIGCNDQETAEPYLHEQAAVCEAAAQEQGAAAPKAARTEFYHFPLRLGKCLTWQSKLLEAEEVLDRVLALSNKLASVHRL</sequence>
<name>A0ABQ7GT03_DUNSA</name>